<dbReference type="PANTHER" id="PTHR10622">
    <property type="entry name" value="HET DOMAIN-CONTAINING PROTEIN"/>
    <property type="match status" value="1"/>
</dbReference>
<sequence length="607" mass="69966">MSIRLIDTTTLRMKVFVGDRIPKYAILSHTWVDDEEVDFQEMTSIIRNYDHPATRKSGYAKIYTTCEKARRHHINYAWVDTCCIDKSSSAELSEAINSMFKWYRDAEVCYVFLSDLPPGLAGYKDIGAAMEKCRWFERGWTLQELIAPEDLRFYDSAWHFLGRKDEMRSTIADITHIDQAVLEDSHILPDIPVASRMHWAAKRVTTRAEDIAYCLLGIFDVNMPLLYGEGQKAFIRLQEEIMKHSNDLSIFWHSPEMPTYTDRKAAQAALFPDLPVDTKWAHSQQINMDQGGASQKVQYRSRDLFAKSPDAFYDSAGLTCDLTFASSTRDFSLTNNGLHFGKAKLHVVLGRGFVIDSDCYVMPLDHSDGDQECYLALQKVGPGLFVKRAILKDRSGLRTHYFRMETEDAYIVSQTSPLIEKQMRNCRHHAIRFDIEGARNRAETIFESVITYPSPRENWDLVHQEFLTMGELFEGYMVLRPYFADFETNMWKSNEEAPYCYLACLFAPFDGRESEPEEPDLWVKLLTPGDFEKHHFRLAKGEGVARIFRNAVSMPGARDRLYFDDLVVKASIKVAAEYAYPAYQVDIRFHRNSKSRQRVAHGSRSKS</sequence>
<evidence type="ECO:0000259" key="1">
    <source>
        <dbReference type="Pfam" id="PF06985"/>
    </source>
</evidence>
<organism evidence="3 4">
    <name type="scientific">Cladophialophora chaetospira</name>
    <dbReference type="NCBI Taxonomy" id="386627"/>
    <lineage>
        <taxon>Eukaryota</taxon>
        <taxon>Fungi</taxon>
        <taxon>Dikarya</taxon>
        <taxon>Ascomycota</taxon>
        <taxon>Pezizomycotina</taxon>
        <taxon>Eurotiomycetes</taxon>
        <taxon>Chaetothyriomycetidae</taxon>
        <taxon>Chaetothyriales</taxon>
        <taxon>Herpotrichiellaceae</taxon>
        <taxon>Cladophialophora</taxon>
    </lineage>
</organism>
<comment type="caution">
    <text evidence="3">The sequence shown here is derived from an EMBL/GenBank/DDBJ whole genome shotgun (WGS) entry which is preliminary data.</text>
</comment>
<accession>A0AA39CQM2</accession>
<keyword evidence="4" id="KW-1185">Reference proteome</keyword>
<dbReference type="Pfam" id="PF26640">
    <property type="entry name" value="DUF8212"/>
    <property type="match status" value="1"/>
</dbReference>
<dbReference type="Proteomes" id="UP001172673">
    <property type="component" value="Unassembled WGS sequence"/>
</dbReference>
<name>A0AA39CQM2_9EURO</name>
<proteinExistence type="predicted"/>
<evidence type="ECO:0000313" key="3">
    <source>
        <dbReference type="EMBL" id="KAJ9616388.1"/>
    </source>
</evidence>
<dbReference type="EMBL" id="JAPDRK010000001">
    <property type="protein sequence ID" value="KAJ9616388.1"/>
    <property type="molecule type" value="Genomic_DNA"/>
</dbReference>
<feature type="domain" description="DUF8212" evidence="2">
    <location>
        <begin position="232"/>
        <end position="316"/>
    </location>
</feature>
<reference evidence="3" key="1">
    <citation type="submission" date="2022-10" db="EMBL/GenBank/DDBJ databases">
        <title>Culturing micro-colonial fungi from biological soil crusts in the Mojave desert and describing Neophaeococcomyces mojavensis, and introducing the new genera and species Taxawa tesnikishii.</title>
        <authorList>
            <person name="Kurbessoian T."/>
            <person name="Stajich J.E."/>
        </authorList>
    </citation>
    <scope>NUCLEOTIDE SEQUENCE</scope>
    <source>
        <strain evidence="3">TK_41</strain>
    </source>
</reference>
<dbReference type="InterPro" id="IPR058525">
    <property type="entry name" value="DUF8212"/>
</dbReference>
<dbReference type="AlphaFoldDB" id="A0AA39CQM2"/>
<evidence type="ECO:0000313" key="4">
    <source>
        <dbReference type="Proteomes" id="UP001172673"/>
    </source>
</evidence>
<dbReference type="Pfam" id="PF06985">
    <property type="entry name" value="HET"/>
    <property type="match status" value="1"/>
</dbReference>
<dbReference type="InterPro" id="IPR010730">
    <property type="entry name" value="HET"/>
</dbReference>
<evidence type="ECO:0000259" key="2">
    <source>
        <dbReference type="Pfam" id="PF26640"/>
    </source>
</evidence>
<feature type="domain" description="Heterokaryon incompatibility" evidence="1">
    <location>
        <begin position="24"/>
        <end position="114"/>
    </location>
</feature>
<evidence type="ECO:0008006" key="5">
    <source>
        <dbReference type="Google" id="ProtNLM"/>
    </source>
</evidence>
<gene>
    <name evidence="3" type="ORF">H2200_000106</name>
</gene>
<dbReference type="PANTHER" id="PTHR10622:SF12">
    <property type="entry name" value="HET DOMAIN-CONTAINING PROTEIN"/>
    <property type="match status" value="1"/>
</dbReference>
<protein>
    <recommendedName>
        <fullName evidence="5">Heterokaryon incompatibility domain-containing protein</fullName>
    </recommendedName>
</protein>